<dbReference type="InterPro" id="IPR011005">
    <property type="entry name" value="Dihydropteroate_synth-like_sf"/>
</dbReference>
<evidence type="ECO:0000256" key="6">
    <source>
        <dbReference type="ARBA" id="ARBA00022723"/>
    </source>
</evidence>
<dbReference type="PROSITE" id="PS50972">
    <property type="entry name" value="PTERIN_BINDING"/>
    <property type="match status" value="1"/>
</dbReference>
<dbReference type="GO" id="GO:0046656">
    <property type="term" value="P:folic acid biosynthetic process"/>
    <property type="evidence" value="ECO:0007669"/>
    <property type="project" value="UniProtKB-KW"/>
</dbReference>
<gene>
    <name evidence="10" type="ORF">MNBD_GAMMA03-1976</name>
</gene>
<accession>A0A3B0VXJ1</accession>
<sequence>MFSIRAFIHEKMQQQEGMPVVMGILNVTPDSFSDGGQFVNSSAMEKQVLNMLASGVDVIDVGGESTRPGAKKVVLAEELERVIPVIEWITERFDTVVSVDTYKVEVMQEAIDCGAKMINDVNALRAKGAIDVVATSGVSVCLMHKQGDFSTMQELPFYKDVLLEVRCFLLERAGQCEALGIEKNKIMLDPGFGFGKTLAHNEVLFQNLEVFTSLKYPVLVGVSRKKMIAEIVNTSSMLDRVSGSVSAAVLAVLKGAKVVRVHDVKETVDALKVTMRLM</sequence>
<organism evidence="10">
    <name type="scientific">hydrothermal vent metagenome</name>
    <dbReference type="NCBI Taxonomy" id="652676"/>
    <lineage>
        <taxon>unclassified sequences</taxon>
        <taxon>metagenomes</taxon>
        <taxon>ecological metagenomes</taxon>
    </lineage>
</organism>
<dbReference type="NCBIfam" id="TIGR01496">
    <property type="entry name" value="DHPS"/>
    <property type="match status" value="1"/>
</dbReference>
<dbReference type="InterPro" id="IPR045031">
    <property type="entry name" value="DHP_synth-like"/>
</dbReference>
<dbReference type="Gene3D" id="3.20.20.20">
    <property type="entry name" value="Dihydropteroate synthase-like"/>
    <property type="match status" value="1"/>
</dbReference>
<dbReference type="PANTHER" id="PTHR20941">
    <property type="entry name" value="FOLATE SYNTHESIS PROTEINS"/>
    <property type="match status" value="1"/>
</dbReference>
<dbReference type="AlphaFoldDB" id="A0A3B0VXJ1"/>
<feature type="domain" description="Pterin-binding" evidence="9">
    <location>
        <begin position="19"/>
        <end position="272"/>
    </location>
</feature>
<evidence type="ECO:0000256" key="5">
    <source>
        <dbReference type="ARBA" id="ARBA00022679"/>
    </source>
</evidence>
<keyword evidence="5 10" id="KW-0808">Transferase</keyword>
<dbReference type="Pfam" id="PF00809">
    <property type="entry name" value="Pterin_bind"/>
    <property type="match status" value="1"/>
</dbReference>
<evidence type="ECO:0000256" key="1">
    <source>
        <dbReference type="ARBA" id="ARBA00000012"/>
    </source>
</evidence>
<keyword evidence="6" id="KW-0479">Metal-binding</keyword>
<evidence type="ECO:0000256" key="8">
    <source>
        <dbReference type="ARBA" id="ARBA00022909"/>
    </source>
</evidence>
<evidence type="ECO:0000256" key="2">
    <source>
        <dbReference type="ARBA" id="ARBA00001946"/>
    </source>
</evidence>
<evidence type="ECO:0000313" key="10">
    <source>
        <dbReference type="EMBL" id="VAW44843.1"/>
    </source>
</evidence>
<reference evidence="10" key="1">
    <citation type="submission" date="2018-06" db="EMBL/GenBank/DDBJ databases">
        <authorList>
            <person name="Zhirakovskaya E."/>
        </authorList>
    </citation>
    <scope>NUCLEOTIDE SEQUENCE</scope>
</reference>
<dbReference type="GO" id="GO:0005829">
    <property type="term" value="C:cytosol"/>
    <property type="evidence" value="ECO:0007669"/>
    <property type="project" value="TreeGrafter"/>
</dbReference>
<dbReference type="EMBL" id="UOFC01000026">
    <property type="protein sequence ID" value="VAW44843.1"/>
    <property type="molecule type" value="Genomic_DNA"/>
</dbReference>
<name>A0A3B0VXJ1_9ZZZZ</name>
<comment type="pathway">
    <text evidence="3">Cofactor biosynthesis; tetrahydrofolate biosynthesis; 7,8-dihydrofolate from 2-amino-4-hydroxy-6-hydroxymethyl-7,8-dihydropteridine diphosphate and 4-aminobenzoate: step 1/2.</text>
</comment>
<comment type="cofactor">
    <cofactor evidence="2">
        <name>Mg(2+)</name>
        <dbReference type="ChEBI" id="CHEBI:18420"/>
    </cofactor>
</comment>
<protein>
    <recommendedName>
        <fullName evidence="4">dihydropteroate synthase</fullName>
        <ecNumber evidence="4">2.5.1.15</ecNumber>
    </recommendedName>
</protein>
<dbReference type="GO" id="GO:0046654">
    <property type="term" value="P:tetrahydrofolate biosynthetic process"/>
    <property type="evidence" value="ECO:0007669"/>
    <property type="project" value="TreeGrafter"/>
</dbReference>
<keyword evidence="8" id="KW-0289">Folate biosynthesis</keyword>
<dbReference type="CDD" id="cd00739">
    <property type="entry name" value="DHPS"/>
    <property type="match status" value="1"/>
</dbReference>
<evidence type="ECO:0000256" key="3">
    <source>
        <dbReference type="ARBA" id="ARBA00004763"/>
    </source>
</evidence>
<keyword evidence="7" id="KW-0460">Magnesium</keyword>
<dbReference type="GO" id="GO:0046872">
    <property type="term" value="F:metal ion binding"/>
    <property type="evidence" value="ECO:0007669"/>
    <property type="project" value="UniProtKB-KW"/>
</dbReference>
<dbReference type="GO" id="GO:0004156">
    <property type="term" value="F:dihydropteroate synthase activity"/>
    <property type="evidence" value="ECO:0007669"/>
    <property type="project" value="UniProtKB-EC"/>
</dbReference>
<evidence type="ECO:0000256" key="7">
    <source>
        <dbReference type="ARBA" id="ARBA00022842"/>
    </source>
</evidence>
<dbReference type="PROSITE" id="PS00793">
    <property type="entry name" value="DHPS_2"/>
    <property type="match status" value="1"/>
</dbReference>
<proteinExistence type="predicted"/>
<evidence type="ECO:0000259" key="9">
    <source>
        <dbReference type="PROSITE" id="PS50972"/>
    </source>
</evidence>
<dbReference type="EC" id="2.5.1.15" evidence="4"/>
<dbReference type="InterPro" id="IPR006390">
    <property type="entry name" value="DHP_synth_dom"/>
</dbReference>
<dbReference type="InterPro" id="IPR000489">
    <property type="entry name" value="Pterin-binding_dom"/>
</dbReference>
<dbReference type="PROSITE" id="PS00792">
    <property type="entry name" value="DHPS_1"/>
    <property type="match status" value="1"/>
</dbReference>
<comment type="catalytic activity">
    <reaction evidence="1">
        <text>(7,8-dihydropterin-6-yl)methyl diphosphate + 4-aminobenzoate = 7,8-dihydropteroate + diphosphate</text>
        <dbReference type="Rhea" id="RHEA:19949"/>
        <dbReference type="ChEBI" id="CHEBI:17836"/>
        <dbReference type="ChEBI" id="CHEBI:17839"/>
        <dbReference type="ChEBI" id="CHEBI:33019"/>
        <dbReference type="ChEBI" id="CHEBI:72950"/>
        <dbReference type="EC" id="2.5.1.15"/>
    </reaction>
</comment>
<evidence type="ECO:0000256" key="4">
    <source>
        <dbReference type="ARBA" id="ARBA00012458"/>
    </source>
</evidence>
<dbReference type="SUPFAM" id="SSF51717">
    <property type="entry name" value="Dihydropteroate synthetase-like"/>
    <property type="match status" value="1"/>
</dbReference>
<dbReference type="PANTHER" id="PTHR20941:SF1">
    <property type="entry name" value="FOLIC ACID SYNTHESIS PROTEIN FOL1"/>
    <property type="match status" value="1"/>
</dbReference>